<dbReference type="Gene3D" id="1.10.4080.10">
    <property type="entry name" value="ADP-ribosylation/Crystallin J1"/>
    <property type="match status" value="1"/>
</dbReference>
<accession>A0ABV2QMP1</accession>
<dbReference type="SUPFAM" id="SSF101478">
    <property type="entry name" value="ADP-ribosylglycohydrolase"/>
    <property type="match status" value="1"/>
</dbReference>
<gene>
    <name evidence="2" type="ORF">ABIE21_001830</name>
</gene>
<dbReference type="Proteomes" id="UP001549257">
    <property type="component" value="Unassembled WGS sequence"/>
</dbReference>
<evidence type="ECO:0000313" key="2">
    <source>
        <dbReference type="EMBL" id="MET4582320.1"/>
    </source>
</evidence>
<dbReference type="InterPro" id="IPR005502">
    <property type="entry name" value="Ribosyl_crysJ1"/>
</dbReference>
<dbReference type="RefSeq" id="WP_354024515.1">
    <property type="nucleotide sequence ID" value="NZ_JBEPSJ010000002.1"/>
</dbReference>
<dbReference type="InterPro" id="IPR050792">
    <property type="entry name" value="ADP-ribosylglycohydrolase"/>
</dbReference>
<evidence type="ECO:0000313" key="3">
    <source>
        <dbReference type="Proteomes" id="UP001549257"/>
    </source>
</evidence>
<name>A0ABV2QMP1_9MICO</name>
<sequence length="492" mass="50935">MLRLSWTQPEDLLPHALVAAQLDGRDVTAIRDRWLAAGGAEVAPVNGATPQPAPEGVRALARELLAAVDEVAVPGELLAVEPDSVASVASVAELVEAPEARASTGASTGSATGASTGSATGASTGSATDASTGSATALYDRIHGAWLGRAAGCLLGKPVEKIPREGIRAIAESTGNWPVAGYFTEIGLDPEVAAAYPWNRRSRPTSLVENIDGMPEDDDLNFPLIALDLLERVGAGFTTDDVAQSWLANLPGGRVFTAERIAYRNLLDGYEPEVAGLYGNPFRDWIGAQIRTDLYGWASPGDPARAAALAVTDARLSHGRNGLYGAAFAAAASAAAVVGDSVDDVIAAGLAVVPPLSRYATAIRRGVELGHSTLTDEQAIDAIYADYGHLHWVHVLNNSALLAFALTRSRGDFATAVTLAVSGGWDTDSTGATAGSICGALAGASALPRIWIEPLKNRLASSIPGFDGVGFDELARRTVALSAVAERTEGER</sequence>
<evidence type="ECO:0000256" key="1">
    <source>
        <dbReference type="SAM" id="MobiDB-lite"/>
    </source>
</evidence>
<feature type="region of interest" description="Disordered" evidence="1">
    <location>
        <begin position="99"/>
        <end position="131"/>
    </location>
</feature>
<proteinExistence type="predicted"/>
<keyword evidence="3" id="KW-1185">Reference proteome</keyword>
<reference evidence="2 3" key="1">
    <citation type="submission" date="2024-06" db="EMBL/GenBank/DDBJ databases">
        <title>Sorghum-associated microbial communities from plants grown in Nebraska, USA.</title>
        <authorList>
            <person name="Schachtman D."/>
        </authorList>
    </citation>
    <scope>NUCLEOTIDE SEQUENCE [LARGE SCALE GENOMIC DNA]</scope>
    <source>
        <strain evidence="2 3">2857</strain>
    </source>
</reference>
<dbReference type="InterPro" id="IPR036705">
    <property type="entry name" value="Ribosyl_crysJ1_sf"/>
</dbReference>
<dbReference type="Pfam" id="PF03747">
    <property type="entry name" value="ADP_ribosyl_GH"/>
    <property type="match status" value="1"/>
</dbReference>
<dbReference type="PANTHER" id="PTHR16222">
    <property type="entry name" value="ADP-RIBOSYLGLYCOHYDROLASE"/>
    <property type="match status" value="1"/>
</dbReference>
<comment type="caution">
    <text evidence="2">The sequence shown here is derived from an EMBL/GenBank/DDBJ whole genome shotgun (WGS) entry which is preliminary data.</text>
</comment>
<dbReference type="EMBL" id="JBEPSJ010000002">
    <property type="protein sequence ID" value="MET4582320.1"/>
    <property type="molecule type" value="Genomic_DNA"/>
</dbReference>
<protein>
    <submittedName>
        <fullName evidence="2">ADP-ribosylglycohydrolase</fullName>
    </submittedName>
</protein>
<dbReference type="PANTHER" id="PTHR16222:SF12">
    <property type="entry name" value="ADP-RIBOSYLGLYCOHYDROLASE-RELATED"/>
    <property type="match status" value="1"/>
</dbReference>
<organism evidence="2 3">
    <name type="scientific">Conyzicola nivalis</name>
    <dbReference type="NCBI Taxonomy" id="1477021"/>
    <lineage>
        <taxon>Bacteria</taxon>
        <taxon>Bacillati</taxon>
        <taxon>Actinomycetota</taxon>
        <taxon>Actinomycetes</taxon>
        <taxon>Micrococcales</taxon>
        <taxon>Microbacteriaceae</taxon>
        <taxon>Conyzicola</taxon>
    </lineage>
</organism>